<gene>
    <name evidence="2" type="ORF">JOF56_003508</name>
</gene>
<keyword evidence="1" id="KW-0812">Transmembrane</keyword>
<keyword evidence="1" id="KW-0472">Membrane</keyword>
<sequence>MSVADTAVAVKKPRVTLWVLRVLVTGVAAMMAAQPILAGMYLSGDFDALDVHGEIGTAWLGGGSIFQLVAAIVYTWAGRGSFLPPVVGVAVLALVVVQSDLGTNRMVGWHIPVGVSLVLTQILFAIWVYKSAAGRARR</sequence>
<keyword evidence="1" id="KW-1133">Transmembrane helix</keyword>
<evidence type="ECO:0000313" key="2">
    <source>
        <dbReference type="EMBL" id="MBP2323123.1"/>
    </source>
</evidence>
<name>A0ABS4TGZ5_9PSEU</name>
<evidence type="ECO:0000256" key="1">
    <source>
        <dbReference type="SAM" id="Phobius"/>
    </source>
</evidence>
<accession>A0ABS4TGZ5</accession>
<feature type="transmembrane region" description="Helical" evidence="1">
    <location>
        <begin position="18"/>
        <end position="38"/>
    </location>
</feature>
<proteinExistence type="predicted"/>
<keyword evidence="3" id="KW-1185">Reference proteome</keyword>
<dbReference type="RefSeq" id="WP_209639068.1">
    <property type="nucleotide sequence ID" value="NZ_JAGINW010000001.1"/>
</dbReference>
<evidence type="ECO:0000313" key="3">
    <source>
        <dbReference type="Proteomes" id="UP001519332"/>
    </source>
</evidence>
<feature type="transmembrane region" description="Helical" evidence="1">
    <location>
        <begin position="82"/>
        <end position="101"/>
    </location>
</feature>
<dbReference type="Proteomes" id="UP001519332">
    <property type="component" value="Unassembled WGS sequence"/>
</dbReference>
<feature type="transmembrane region" description="Helical" evidence="1">
    <location>
        <begin position="107"/>
        <end position="129"/>
    </location>
</feature>
<comment type="caution">
    <text evidence="2">The sequence shown here is derived from an EMBL/GenBank/DDBJ whole genome shotgun (WGS) entry which is preliminary data.</text>
</comment>
<protein>
    <recommendedName>
        <fullName evidence="4">Integral membrane protein</fullName>
    </recommendedName>
</protein>
<dbReference type="EMBL" id="JAGINW010000001">
    <property type="protein sequence ID" value="MBP2323123.1"/>
    <property type="molecule type" value="Genomic_DNA"/>
</dbReference>
<feature type="transmembrane region" description="Helical" evidence="1">
    <location>
        <begin position="58"/>
        <end position="77"/>
    </location>
</feature>
<evidence type="ECO:0008006" key="4">
    <source>
        <dbReference type="Google" id="ProtNLM"/>
    </source>
</evidence>
<reference evidence="2 3" key="1">
    <citation type="submission" date="2021-03" db="EMBL/GenBank/DDBJ databases">
        <title>Sequencing the genomes of 1000 actinobacteria strains.</title>
        <authorList>
            <person name="Klenk H.-P."/>
        </authorList>
    </citation>
    <scope>NUCLEOTIDE SEQUENCE [LARGE SCALE GENOMIC DNA]</scope>
    <source>
        <strain evidence="2 3">DSM 46670</strain>
    </source>
</reference>
<organism evidence="2 3">
    <name type="scientific">Kibdelosporangium banguiense</name>
    <dbReference type="NCBI Taxonomy" id="1365924"/>
    <lineage>
        <taxon>Bacteria</taxon>
        <taxon>Bacillati</taxon>
        <taxon>Actinomycetota</taxon>
        <taxon>Actinomycetes</taxon>
        <taxon>Pseudonocardiales</taxon>
        <taxon>Pseudonocardiaceae</taxon>
        <taxon>Kibdelosporangium</taxon>
    </lineage>
</organism>